<dbReference type="RefSeq" id="WP_338888925.1">
    <property type="nucleotide sequence ID" value="NZ_CP147846.1"/>
</dbReference>
<protein>
    <recommendedName>
        <fullName evidence="3">Condensation domain-containing protein</fullName>
    </recommendedName>
</protein>
<keyword evidence="2" id="KW-1185">Reference proteome</keyword>
<dbReference type="Proteomes" id="UP001432000">
    <property type="component" value="Chromosome"/>
</dbReference>
<gene>
    <name evidence="1" type="ORF">WDS16_26050</name>
</gene>
<reference evidence="1 2" key="1">
    <citation type="submission" date="2024-03" db="EMBL/GenBank/DDBJ databases">
        <title>Natural products discovery in diverse microorganisms through a two-stage MS feature dereplication strategy.</title>
        <authorList>
            <person name="Zhang R."/>
        </authorList>
    </citation>
    <scope>NUCLEOTIDE SEQUENCE [LARGE SCALE GENOMIC DNA]</scope>
    <source>
        <strain evidence="1 2">18930</strain>
    </source>
</reference>
<evidence type="ECO:0000313" key="2">
    <source>
        <dbReference type="Proteomes" id="UP001432000"/>
    </source>
</evidence>
<sequence>MNPVKYSASAIDMLRSEARIVCVLGPADFGGLARIKERLGRLASAGPAARLGLRVDSSSRKWDYRPDLVCDDVTEIAAATRYDVSDRLAELSRSASTEVPVRARLAGEYLLLDLSHGLSDAVLPIELFAFLADPAESPELPAWATARTVRCPLPRAVASWMIHNPMKVVDVLYGKFFRSPHAGGSTAQGATAGAPIDESRIPWTRSPAVVAATSSAGATKSLREWRDANLPDVSVTSILSAAVASAFRARGIATSNSAAFLFDCRRYLRGTDGVVLGNFAVGIDFDGVDLTDANDVHRNVTHAIDKGRPLAAGALSALMYLRTRASLPVIATDSAPTSTRANLTFSDVGRLRQLESIAWTDDPSRRSFYPLSEPSFPDTIVVTSMHLRDTFHVSASFHDNFFDRDIVQSAMDLAMKDPVALLSA</sequence>
<proteinExistence type="predicted"/>
<dbReference type="EMBL" id="CP147846">
    <property type="protein sequence ID" value="WXG68611.1"/>
    <property type="molecule type" value="Genomic_DNA"/>
</dbReference>
<accession>A0ABZ2PHI6</accession>
<evidence type="ECO:0000313" key="1">
    <source>
        <dbReference type="EMBL" id="WXG68611.1"/>
    </source>
</evidence>
<name>A0ABZ2PHI6_9NOCA</name>
<evidence type="ECO:0008006" key="3">
    <source>
        <dbReference type="Google" id="ProtNLM"/>
    </source>
</evidence>
<organism evidence="1 2">
    <name type="scientific">Rhodococcus sovatensis</name>
    <dbReference type="NCBI Taxonomy" id="1805840"/>
    <lineage>
        <taxon>Bacteria</taxon>
        <taxon>Bacillati</taxon>
        <taxon>Actinomycetota</taxon>
        <taxon>Actinomycetes</taxon>
        <taxon>Mycobacteriales</taxon>
        <taxon>Nocardiaceae</taxon>
        <taxon>Rhodococcus</taxon>
    </lineage>
</organism>